<gene>
    <name evidence="1" type="ORF">ENX73_00600</name>
</gene>
<sequence>MEWIKVFLNLKNFIELAVILVEHPGGGEDKKEKAIVLIHKMMEANKISLPIPQEVLDFFISSSIDIFVGWMNMNFWKKDGA</sequence>
<proteinExistence type="predicted"/>
<protein>
    <submittedName>
        <fullName evidence="1">Uncharacterized protein</fullName>
    </submittedName>
</protein>
<comment type="caution">
    <text evidence="1">The sequence shown here is derived from an EMBL/GenBank/DDBJ whole genome shotgun (WGS) entry which is preliminary data.</text>
</comment>
<evidence type="ECO:0000313" key="1">
    <source>
        <dbReference type="EMBL" id="HGE74611.1"/>
    </source>
</evidence>
<dbReference type="AlphaFoldDB" id="A0A7V3VSQ4"/>
<organism evidence="1">
    <name type="scientific">Mesoaciditoga lauensis</name>
    <dbReference type="NCBI Taxonomy" id="1495039"/>
    <lineage>
        <taxon>Bacteria</taxon>
        <taxon>Thermotogati</taxon>
        <taxon>Thermotogota</taxon>
        <taxon>Thermotogae</taxon>
        <taxon>Mesoaciditogales</taxon>
        <taxon>Mesoaciditogaceae</taxon>
        <taxon>Mesoaciditoga</taxon>
    </lineage>
</organism>
<reference evidence="1" key="1">
    <citation type="journal article" date="2020" name="mSystems">
        <title>Genome- and Community-Level Interaction Insights into Carbon Utilization and Element Cycling Functions of Hydrothermarchaeota in Hydrothermal Sediment.</title>
        <authorList>
            <person name="Zhou Z."/>
            <person name="Liu Y."/>
            <person name="Xu W."/>
            <person name="Pan J."/>
            <person name="Luo Z.H."/>
            <person name="Li M."/>
        </authorList>
    </citation>
    <scope>NUCLEOTIDE SEQUENCE [LARGE SCALE GENOMIC DNA]</scope>
    <source>
        <strain evidence="1">SpSt-966</strain>
    </source>
</reference>
<name>A0A7V3VSQ4_9BACT</name>
<accession>A0A7V3VSQ4</accession>
<dbReference type="EMBL" id="DTPE01000024">
    <property type="protein sequence ID" value="HGE74611.1"/>
    <property type="molecule type" value="Genomic_DNA"/>
</dbReference>